<keyword evidence="9" id="KW-1185">Reference proteome</keyword>
<comment type="similarity">
    <text evidence="2">Belongs to the amino acid/polyamine transporter 2 family.</text>
</comment>
<dbReference type="PANTHER" id="PTHR22950">
    <property type="entry name" value="AMINO ACID TRANSPORTER"/>
    <property type="match status" value="1"/>
</dbReference>
<dbReference type="AlphaFoldDB" id="B6HP29"/>
<accession>B6HP29</accession>
<gene>
    <name evidence="8" type="ORF">Pc22g01330</name>
    <name evidence="8" type="ORF">PCH_Pc22g01330</name>
</gene>
<feature type="transmembrane region" description="Helical" evidence="6">
    <location>
        <begin position="333"/>
        <end position="352"/>
    </location>
</feature>
<evidence type="ECO:0000256" key="6">
    <source>
        <dbReference type="SAM" id="Phobius"/>
    </source>
</evidence>
<protein>
    <submittedName>
        <fullName evidence="8">Pc22g01330 protein</fullName>
    </submittedName>
</protein>
<dbReference type="BioCyc" id="PCHR:PC22G01330-MONOMER"/>
<keyword evidence="3 6" id="KW-0812">Transmembrane</keyword>
<reference evidence="8 9" key="1">
    <citation type="journal article" date="2008" name="Nat. Biotechnol.">
        <title>Genome sequencing and analysis of the filamentous fungus Penicillium chrysogenum.</title>
        <authorList>
            <person name="van den Berg M.A."/>
            <person name="Albang R."/>
            <person name="Albermann K."/>
            <person name="Badger J.H."/>
            <person name="Daran J.-M."/>
            <person name="Driessen A.J.M."/>
            <person name="Garcia-Estrada C."/>
            <person name="Fedorova N.D."/>
            <person name="Harris D.M."/>
            <person name="Heijne W.H.M."/>
            <person name="Joardar V.S."/>
            <person name="Kiel J.A.K.W."/>
            <person name="Kovalchuk A."/>
            <person name="Martin J.F."/>
            <person name="Nierman W.C."/>
            <person name="Nijland J.G."/>
            <person name="Pronk J.T."/>
            <person name="Roubos J.A."/>
            <person name="van der Klei I.J."/>
            <person name="van Peij N.N.M.E."/>
            <person name="Veenhuis M."/>
            <person name="von Doehren H."/>
            <person name="Wagner C."/>
            <person name="Wortman J.R."/>
            <person name="Bovenberg R.A.L."/>
        </authorList>
    </citation>
    <scope>NUCLEOTIDE SEQUENCE [LARGE SCALE GENOMIC DNA]</scope>
    <source>
        <strain evidence="9">ATCC 28089 / DSM 1075 / NRRL 1951 / Wisconsin 54-1255</strain>
    </source>
</reference>
<evidence type="ECO:0000256" key="3">
    <source>
        <dbReference type="ARBA" id="ARBA00022692"/>
    </source>
</evidence>
<proteinExistence type="inferred from homology"/>
<dbReference type="PANTHER" id="PTHR22950:SF668">
    <property type="entry name" value="AMINO ACID TRANSPORTER (EUROFUNG)"/>
    <property type="match status" value="1"/>
</dbReference>
<sequence>MKFFANSGSSLDLSRVKFTMFDEKHAADGKVDGPLEKDLENKLDSKQLDAKQLEPFGNEETAEIKYRTMKWWHCGMLMIAENVSVGILSLPSAVATLGMVPAAIMILFVSALSWYTGYVIGQFKLRHPEVHSMGDAGEILMGPFGRELLGLGQLLLLIFLMASNILMFNILMNVLTDHGTCTLVFGVVGLIICFLGALPRTMDKVYWMNSTDLYEAFLSVFVATVLTMITVGVESKGHVKNEATTDVSFREGFLAVTNIIFAYLAHVAYFGFMSETEDPRTFNKSLAMLQIVDTVLYLVSALLIYHYVGPETATSPGVQSPAILSLSPLMGKIAWGISIPTTILSGVVLGHVACKYIYVRMFRGSDKMHRRSFLSIGSWVAICLGVWVIAWIVAESIPVFNDLLSLISAVFGSWFSFGLPAIFWFYMNKGRYFQNWKKAVLTITNILVLAIAFAICGLGLWVSGVAIHEDSVTKSWSCANNA</sequence>
<feature type="transmembrane region" description="Helical" evidence="6">
    <location>
        <begin position="100"/>
        <end position="120"/>
    </location>
</feature>
<keyword evidence="4 6" id="KW-1133">Transmembrane helix</keyword>
<dbReference type="EMBL" id="AM920437">
    <property type="protein sequence ID" value="CAP97421.1"/>
    <property type="molecule type" value="Genomic_DNA"/>
</dbReference>
<feature type="transmembrane region" description="Helical" evidence="6">
    <location>
        <begin position="253"/>
        <end position="274"/>
    </location>
</feature>
<dbReference type="GO" id="GO:0016020">
    <property type="term" value="C:membrane"/>
    <property type="evidence" value="ECO:0007669"/>
    <property type="project" value="UniProtKB-SubCell"/>
</dbReference>
<name>B6HP29_PENRW</name>
<evidence type="ECO:0000256" key="2">
    <source>
        <dbReference type="ARBA" id="ARBA00008066"/>
    </source>
</evidence>
<evidence type="ECO:0000256" key="4">
    <source>
        <dbReference type="ARBA" id="ARBA00022989"/>
    </source>
</evidence>
<evidence type="ECO:0000259" key="7">
    <source>
        <dbReference type="Pfam" id="PF01490"/>
    </source>
</evidence>
<dbReference type="eggNOG" id="KOG1303">
    <property type="taxonomic scope" value="Eukaryota"/>
</dbReference>
<dbReference type="GO" id="GO:0015179">
    <property type="term" value="F:L-amino acid transmembrane transporter activity"/>
    <property type="evidence" value="ECO:0007669"/>
    <property type="project" value="TreeGrafter"/>
</dbReference>
<evidence type="ECO:0000256" key="5">
    <source>
        <dbReference type="ARBA" id="ARBA00023136"/>
    </source>
</evidence>
<comment type="subcellular location">
    <subcellularLocation>
        <location evidence="1">Membrane</location>
        <topology evidence="1">Multi-pass membrane protein</topology>
    </subcellularLocation>
</comment>
<feature type="transmembrane region" description="Helical" evidence="6">
    <location>
        <begin position="183"/>
        <end position="201"/>
    </location>
</feature>
<feature type="transmembrane region" description="Helical" evidence="6">
    <location>
        <begin position="213"/>
        <end position="233"/>
    </location>
</feature>
<dbReference type="FunFam" id="1.20.1740.10:FF:000039">
    <property type="entry name" value="Neutral amino acid transporter (Eurofung)"/>
    <property type="match status" value="1"/>
</dbReference>
<feature type="domain" description="Amino acid transporter transmembrane" evidence="7">
    <location>
        <begin position="68"/>
        <end position="462"/>
    </location>
</feature>
<dbReference type="VEuPathDB" id="FungiDB:PCH_Pc22g01330"/>
<evidence type="ECO:0000313" key="9">
    <source>
        <dbReference type="Proteomes" id="UP000000724"/>
    </source>
</evidence>
<dbReference type="Gene3D" id="1.20.1740.10">
    <property type="entry name" value="Amino acid/polyamine transporter I"/>
    <property type="match status" value="1"/>
</dbReference>
<dbReference type="OMA" id="KIAWGIS"/>
<organism evidence="8 9">
    <name type="scientific">Penicillium rubens (strain ATCC 28089 / DSM 1075 / NRRL 1951 / Wisconsin 54-1255)</name>
    <name type="common">Penicillium chrysogenum</name>
    <dbReference type="NCBI Taxonomy" id="500485"/>
    <lineage>
        <taxon>Eukaryota</taxon>
        <taxon>Fungi</taxon>
        <taxon>Dikarya</taxon>
        <taxon>Ascomycota</taxon>
        <taxon>Pezizomycotina</taxon>
        <taxon>Eurotiomycetes</taxon>
        <taxon>Eurotiomycetidae</taxon>
        <taxon>Eurotiales</taxon>
        <taxon>Aspergillaceae</taxon>
        <taxon>Penicillium</taxon>
        <taxon>Penicillium chrysogenum species complex</taxon>
    </lineage>
</organism>
<feature type="transmembrane region" description="Helical" evidence="6">
    <location>
        <begin position="286"/>
        <end position="308"/>
    </location>
</feature>
<dbReference type="Pfam" id="PF01490">
    <property type="entry name" value="Aa_trans"/>
    <property type="match status" value="1"/>
</dbReference>
<dbReference type="Proteomes" id="UP000000724">
    <property type="component" value="Contig Pc00c22"/>
</dbReference>
<dbReference type="OrthoDB" id="294730at2759"/>
<evidence type="ECO:0000313" key="8">
    <source>
        <dbReference type="EMBL" id="CAP97421.1"/>
    </source>
</evidence>
<dbReference type="InterPro" id="IPR013057">
    <property type="entry name" value="AA_transpt_TM"/>
</dbReference>
<evidence type="ECO:0000256" key="1">
    <source>
        <dbReference type="ARBA" id="ARBA00004141"/>
    </source>
</evidence>
<feature type="transmembrane region" description="Helical" evidence="6">
    <location>
        <begin position="439"/>
        <end position="462"/>
    </location>
</feature>
<keyword evidence="5 6" id="KW-0472">Membrane</keyword>
<feature type="transmembrane region" description="Helical" evidence="6">
    <location>
        <begin position="406"/>
        <end position="427"/>
    </location>
</feature>
<feature type="transmembrane region" description="Helical" evidence="6">
    <location>
        <begin position="148"/>
        <end position="171"/>
    </location>
</feature>
<dbReference type="HOGENOM" id="CLU_027816_4_2_1"/>
<feature type="transmembrane region" description="Helical" evidence="6">
    <location>
        <begin position="373"/>
        <end position="394"/>
    </location>
</feature>
<feature type="transmembrane region" description="Helical" evidence="6">
    <location>
        <begin position="74"/>
        <end position="94"/>
    </location>
</feature>